<dbReference type="PANTHER" id="PTHR22590:SF5">
    <property type="entry name" value="MYOSIN MOTOR DOMAIN-CONTAINING PROTEIN"/>
    <property type="match status" value="1"/>
</dbReference>
<feature type="coiled-coil region" evidence="2">
    <location>
        <begin position="128"/>
        <end position="162"/>
    </location>
</feature>
<reference evidence="3" key="2">
    <citation type="submission" date="2025-08" db="UniProtKB">
        <authorList>
            <consortium name="Ensembl"/>
        </authorList>
    </citation>
    <scope>IDENTIFICATION</scope>
</reference>
<evidence type="ECO:0000256" key="1">
    <source>
        <dbReference type="ARBA" id="ARBA00022737"/>
    </source>
</evidence>
<gene>
    <name evidence="3" type="primary">spata17</name>
</gene>
<evidence type="ECO:0000313" key="4">
    <source>
        <dbReference type="Proteomes" id="UP000005226"/>
    </source>
</evidence>
<reference evidence="3 4" key="1">
    <citation type="journal article" date="2011" name="Genome Biol. Evol.">
        <title>Integration of the genetic map and genome assembly of fugu facilitates insights into distinct features of genome evolution in teleosts and mammals.</title>
        <authorList>
            <person name="Kai W."/>
            <person name="Kikuchi K."/>
            <person name="Tohari S."/>
            <person name="Chew A.K."/>
            <person name="Tay A."/>
            <person name="Fujiwara A."/>
            <person name="Hosoya S."/>
            <person name="Suetake H."/>
            <person name="Naruse K."/>
            <person name="Brenner S."/>
            <person name="Suzuki Y."/>
            <person name="Venkatesh B."/>
        </authorList>
    </citation>
    <scope>NUCLEOTIDE SEQUENCE [LARGE SCALE GENOMIC DNA]</scope>
</reference>
<keyword evidence="4" id="KW-1185">Reference proteome</keyword>
<sequence length="280" mass="33115">MAELLSLQREIEVFIKEKAQAHSQAEQNRKKEHQAAVLIQSWFRGCKVRTYLSHLLKKAVIIQRIWRSFRANAHFIQMVKAAYFITKMNFYKEMAVKIQKLWRGFYVRKYIHNFYTRKNYLNGVLITNELVRREMDKLEEVHRRERENFQMMEKERERANQAHRSHHLLSTKQRPGIFNSPFRPAPDEMEQLLRQVKHHTPTSMAPRVWTPLLGLPGTPAPRSSRTPGSSLVIGRFSYSRPILPPIVSREKPTRPQINQWRQAKSTAVEGDFKRLRGSDC</sequence>
<evidence type="ECO:0000313" key="3">
    <source>
        <dbReference type="Ensembl" id="ENSTRUP00000085581.1"/>
    </source>
</evidence>
<dbReference type="Ensembl" id="ENSTRUT00000064283.1">
    <property type="protein sequence ID" value="ENSTRUP00000085581.1"/>
    <property type="gene ID" value="ENSTRUG00000022071.2"/>
</dbReference>
<dbReference type="OrthoDB" id="190375at2759"/>
<dbReference type="PROSITE" id="PS50096">
    <property type="entry name" value="IQ"/>
    <property type="match status" value="2"/>
</dbReference>
<evidence type="ECO:0000256" key="2">
    <source>
        <dbReference type="SAM" id="Coils"/>
    </source>
</evidence>
<proteinExistence type="predicted"/>
<dbReference type="FunCoup" id="A0A674PIS4">
    <property type="interactions" value="29"/>
</dbReference>
<dbReference type="GeneTree" id="ENSGT00390000011270"/>
<dbReference type="OMA" id="LHTTSKY"/>
<protein>
    <submittedName>
        <fullName evidence="3">Spermatogenesis associated 17</fullName>
    </submittedName>
</protein>
<dbReference type="SMART" id="SM00015">
    <property type="entry name" value="IQ"/>
    <property type="match status" value="3"/>
</dbReference>
<dbReference type="InParanoid" id="A0A674PIS4"/>
<dbReference type="InterPro" id="IPR027417">
    <property type="entry name" value="P-loop_NTPase"/>
</dbReference>
<dbReference type="Proteomes" id="UP000005226">
    <property type="component" value="Chromosome 13"/>
</dbReference>
<dbReference type="PANTHER" id="PTHR22590">
    <property type="entry name" value="MYOSIN MOTOR DOMAIN-CONTAINING PROTEIN"/>
    <property type="match status" value="1"/>
</dbReference>
<dbReference type="AlphaFoldDB" id="A0A674PIS4"/>
<dbReference type="Pfam" id="PF00612">
    <property type="entry name" value="IQ"/>
    <property type="match status" value="3"/>
</dbReference>
<dbReference type="KEGG" id="tru:101068924"/>
<name>A0A674PIS4_TAKRU</name>
<dbReference type="CTD" id="128153"/>
<dbReference type="InterPro" id="IPR000048">
    <property type="entry name" value="IQ_motif_EF-hand-BS"/>
</dbReference>
<reference evidence="3" key="3">
    <citation type="submission" date="2025-09" db="UniProtKB">
        <authorList>
            <consortium name="Ensembl"/>
        </authorList>
    </citation>
    <scope>IDENTIFICATION</scope>
</reference>
<dbReference type="RefSeq" id="XP_029702310.1">
    <property type="nucleotide sequence ID" value="XM_029846450.1"/>
</dbReference>
<dbReference type="GeneID" id="101068924"/>
<organism evidence="3 4">
    <name type="scientific">Takifugu rubripes</name>
    <name type="common">Japanese pufferfish</name>
    <name type="synonym">Fugu rubripes</name>
    <dbReference type="NCBI Taxonomy" id="31033"/>
    <lineage>
        <taxon>Eukaryota</taxon>
        <taxon>Metazoa</taxon>
        <taxon>Chordata</taxon>
        <taxon>Craniata</taxon>
        <taxon>Vertebrata</taxon>
        <taxon>Euteleostomi</taxon>
        <taxon>Actinopterygii</taxon>
        <taxon>Neopterygii</taxon>
        <taxon>Teleostei</taxon>
        <taxon>Neoteleostei</taxon>
        <taxon>Acanthomorphata</taxon>
        <taxon>Eupercaria</taxon>
        <taxon>Tetraodontiformes</taxon>
        <taxon>Tetradontoidea</taxon>
        <taxon>Tetraodontidae</taxon>
        <taxon>Takifugu</taxon>
    </lineage>
</organism>
<dbReference type="InterPro" id="IPR052318">
    <property type="entry name" value="CellDiv_DevSignal_Domain"/>
</dbReference>
<keyword evidence="2" id="KW-0175">Coiled coil</keyword>
<dbReference type="SUPFAM" id="SSF52540">
    <property type="entry name" value="P-loop containing nucleoside triphosphate hydrolases"/>
    <property type="match status" value="1"/>
</dbReference>
<dbReference type="RefSeq" id="XP_029702309.1">
    <property type="nucleotide sequence ID" value="XM_029846449.1"/>
</dbReference>
<accession>A0A674PIS4</accession>
<dbReference type="Gene3D" id="1.20.5.190">
    <property type="match status" value="2"/>
</dbReference>
<keyword evidence="1" id="KW-0677">Repeat</keyword>